<feature type="domain" description="Malic enzyme NAD-binding" evidence="8">
    <location>
        <begin position="217"/>
        <end position="473"/>
    </location>
</feature>
<dbReference type="Pfam" id="PF03949">
    <property type="entry name" value="Malic_M"/>
    <property type="match status" value="1"/>
</dbReference>
<feature type="binding site" evidence="6">
    <location>
        <position position="193"/>
    </location>
    <ligand>
        <name>a divalent metal cation</name>
        <dbReference type="ChEBI" id="CHEBI:60240"/>
    </ligand>
</feature>
<comment type="cofactor">
    <cofactor evidence="6">
        <name>Mg(2+)</name>
        <dbReference type="ChEBI" id="CHEBI:18420"/>
    </cofactor>
    <cofactor evidence="6">
        <name>Mn(2+)</name>
        <dbReference type="ChEBI" id="CHEBI:29035"/>
    </cofactor>
    <text evidence="6">Divalent metal cations. Prefers magnesium or manganese.</text>
</comment>
<evidence type="ECO:0000256" key="7">
    <source>
        <dbReference type="RuleBase" id="RU003426"/>
    </source>
</evidence>
<evidence type="ECO:0000256" key="2">
    <source>
        <dbReference type="ARBA" id="ARBA00008785"/>
    </source>
</evidence>
<comment type="caution">
    <text evidence="10">The sequence shown here is derived from an EMBL/GenBank/DDBJ whole genome shotgun (WGS) entry which is preliminary data.</text>
</comment>
<keyword evidence="11" id="KW-1185">Reference proteome</keyword>
<evidence type="ECO:0000256" key="5">
    <source>
        <dbReference type="PIRSR" id="PIRSR000106-2"/>
    </source>
</evidence>
<dbReference type="PANTHER" id="PTHR23406:SF68">
    <property type="entry name" value="MALIC ENZYME"/>
    <property type="match status" value="1"/>
</dbReference>
<comment type="cofactor">
    <cofactor evidence="1">
        <name>Mn(2+)</name>
        <dbReference type="ChEBI" id="CHEBI:29035"/>
    </cofactor>
</comment>
<dbReference type="PANTHER" id="PTHR23406">
    <property type="entry name" value="MALIC ENZYME-RELATED"/>
    <property type="match status" value="1"/>
</dbReference>
<dbReference type="GO" id="GO:0051287">
    <property type="term" value="F:NAD binding"/>
    <property type="evidence" value="ECO:0007669"/>
    <property type="project" value="InterPro"/>
</dbReference>
<dbReference type="InterPro" id="IPR037062">
    <property type="entry name" value="Malic_N_dom_sf"/>
</dbReference>
<dbReference type="Pfam" id="PF00390">
    <property type="entry name" value="malic"/>
    <property type="match status" value="1"/>
</dbReference>
<dbReference type="InterPro" id="IPR012301">
    <property type="entry name" value="Malic_N_dom"/>
</dbReference>
<dbReference type="InterPro" id="IPR015884">
    <property type="entry name" value="Malic_enzyme_CS"/>
</dbReference>
<dbReference type="EMBL" id="LGRX02031344">
    <property type="protein sequence ID" value="KAK3244840.1"/>
    <property type="molecule type" value="Genomic_DNA"/>
</dbReference>
<dbReference type="AlphaFoldDB" id="A0AAE0EZK4"/>
<dbReference type="GO" id="GO:0046872">
    <property type="term" value="F:metal ion binding"/>
    <property type="evidence" value="ECO:0007669"/>
    <property type="project" value="UniProtKB-KW"/>
</dbReference>
<dbReference type="SUPFAM" id="SSF53223">
    <property type="entry name" value="Aminoacid dehydrogenase-like, N-terminal domain"/>
    <property type="match status" value="1"/>
</dbReference>
<proteinExistence type="inferred from homology"/>
<feature type="binding site" evidence="6">
    <location>
        <position position="216"/>
    </location>
    <ligand>
        <name>a divalent metal cation</name>
        <dbReference type="ChEBI" id="CHEBI:60240"/>
    </ligand>
</feature>
<protein>
    <recommendedName>
        <fullName evidence="7">Malic enzyme</fullName>
    </recommendedName>
</protein>
<dbReference type="FunFam" id="3.40.50.720:FF:000635">
    <property type="entry name" value="NADP-dependent malic enzyme"/>
    <property type="match status" value="1"/>
</dbReference>
<dbReference type="InterPro" id="IPR012302">
    <property type="entry name" value="Malic_NAD-bd"/>
</dbReference>
<feature type="active site" description="Proton acceptor" evidence="4">
    <location>
        <position position="121"/>
    </location>
</feature>
<feature type="binding site" evidence="5">
    <location>
        <position position="103"/>
    </location>
    <ligand>
        <name>(S)-malate</name>
        <dbReference type="ChEBI" id="CHEBI:15589"/>
    </ligand>
</feature>
<gene>
    <name evidence="10" type="ORF">CYMTET_45564</name>
</gene>
<dbReference type="Gene3D" id="3.40.50.720">
    <property type="entry name" value="NAD(P)-binding Rossmann-like Domain"/>
    <property type="match status" value="1"/>
</dbReference>
<dbReference type="PRINTS" id="PR00072">
    <property type="entry name" value="MALOXRDTASE"/>
</dbReference>
<feature type="binding site" evidence="5">
    <location>
        <position position="356"/>
    </location>
    <ligand>
        <name>(S)-malate</name>
        <dbReference type="ChEBI" id="CHEBI:15589"/>
    </ligand>
</feature>
<dbReference type="InterPro" id="IPR036291">
    <property type="entry name" value="NAD(P)-bd_dom_sf"/>
</dbReference>
<evidence type="ECO:0000313" key="10">
    <source>
        <dbReference type="EMBL" id="KAK3244840.1"/>
    </source>
</evidence>
<feature type="domain" description="Malic enzyme N-terminal" evidence="9">
    <location>
        <begin position="27"/>
        <end position="207"/>
    </location>
</feature>
<dbReference type="GO" id="GO:0006108">
    <property type="term" value="P:malate metabolic process"/>
    <property type="evidence" value="ECO:0007669"/>
    <property type="project" value="TreeGrafter"/>
</dbReference>
<evidence type="ECO:0000259" key="8">
    <source>
        <dbReference type="SMART" id="SM00919"/>
    </source>
</evidence>
<feature type="binding site" evidence="6">
    <location>
        <position position="192"/>
    </location>
    <ligand>
        <name>a divalent metal cation</name>
        <dbReference type="ChEBI" id="CHEBI:60240"/>
    </ligand>
</feature>
<evidence type="ECO:0000313" key="11">
    <source>
        <dbReference type="Proteomes" id="UP001190700"/>
    </source>
</evidence>
<dbReference type="Proteomes" id="UP001190700">
    <property type="component" value="Unassembled WGS sequence"/>
</dbReference>
<dbReference type="GO" id="GO:0004473">
    <property type="term" value="F:malate dehydrogenase (decarboxylating) (NADP+) activity"/>
    <property type="evidence" value="ECO:0007669"/>
    <property type="project" value="TreeGrafter"/>
</dbReference>
<accession>A0AAE0EZK4</accession>
<keyword evidence="3 6" id="KW-0479">Metal-binding</keyword>
<dbReference type="SMART" id="SM01274">
    <property type="entry name" value="malic"/>
    <property type="match status" value="1"/>
</dbReference>
<dbReference type="InterPro" id="IPR046346">
    <property type="entry name" value="Aminoacid_DH-like_N_sf"/>
</dbReference>
<dbReference type="InterPro" id="IPR001891">
    <property type="entry name" value="Malic_OxRdtase"/>
</dbReference>
<evidence type="ECO:0000256" key="3">
    <source>
        <dbReference type="ARBA" id="ARBA00022723"/>
    </source>
</evidence>
<dbReference type="SUPFAM" id="SSF51735">
    <property type="entry name" value="NAD(P)-binding Rossmann-fold domains"/>
    <property type="match status" value="1"/>
</dbReference>
<evidence type="ECO:0000259" key="9">
    <source>
        <dbReference type="SMART" id="SM01274"/>
    </source>
</evidence>
<sequence>MLDADHIHALRAIDADINKYLYLRRLRLDDPNMYYRLLLLHSQELMPFVYTPTVGEACKRYGELNIQTWGLYITKNDRGKILDKLHSFTKSDIRVIVVTDGERILGIGDWGAGGMGISEGKILLYTVIAGVPPSQCLPICLDVGTNNDELLSSSSYRGLRERRLRGAAYDDLIGELFSALKARWPHTTVQFEDFGNANAFRLLDTFRPKHCCFNDDIQGTACITLAGVLAGLRLCHSDLTKQRVLFLGAGEAGTGIGELLSLALVKRHGLTLQQARAHCYFMDSKGLVCSARENLQHHKQPFAHSVPFARTLVEAVRQLRPTILIGVSTIPAAFTREIVELMAEYNDRPMIFPLSNPTHLSECSYADAFHWTGGRVIFASGSPFPPLQAASHGQLTTFHPAQANNAYAFPSIGFAASLTKCRSITDDVFLVAAEAISQFSKTEDLARGLLFPSFDNIQEISVALSSRCAEFMCANGLGDPPTSGFEGSWEPYVRSQMYKMPMPSQPIHSKL</sequence>
<dbReference type="SMART" id="SM00919">
    <property type="entry name" value="Malic_M"/>
    <property type="match status" value="1"/>
</dbReference>
<evidence type="ECO:0000256" key="1">
    <source>
        <dbReference type="ARBA" id="ARBA00001936"/>
    </source>
</evidence>
<reference evidence="10 11" key="1">
    <citation type="journal article" date="2015" name="Genome Biol. Evol.">
        <title>Comparative Genomics of a Bacterivorous Green Alga Reveals Evolutionary Causalities and Consequences of Phago-Mixotrophic Mode of Nutrition.</title>
        <authorList>
            <person name="Burns J.A."/>
            <person name="Paasch A."/>
            <person name="Narechania A."/>
            <person name="Kim E."/>
        </authorList>
    </citation>
    <scope>NUCLEOTIDE SEQUENCE [LARGE SCALE GENOMIC DNA]</scope>
    <source>
        <strain evidence="10 11">PLY_AMNH</strain>
    </source>
</reference>
<dbReference type="PIRSF" id="PIRSF000106">
    <property type="entry name" value="ME"/>
    <property type="match status" value="1"/>
</dbReference>
<name>A0AAE0EZK4_9CHLO</name>
<feature type="active site" description="Proton donor" evidence="4">
    <location>
        <position position="50"/>
    </location>
</feature>
<dbReference type="CDD" id="cd05312">
    <property type="entry name" value="NAD_bind_1_malic_enz"/>
    <property type="match status" value="1"/>
</dbReference>
<keyword evidence="7" id="KW-0560">Oxidoreductase</keyword>
<evidence type="ECO:0000256" key="4">
    <source>
        <dbReference type="PIRSR" id="PIRSR000106-1"/>
    </source>
</evidence>
<evidence type="ECO:0000256" key="6">
    <source>
        <dbReference type="PIRSR" id="PIRSR000106-3"/>
    </source>
</evidence>
<feature type="binding site" evidence="5">
    <location>
        <position position="404"/>
    </location>
    <ligand>
        <name>(S)-malate</name>
        <dbReference type="ChEBI" id="CHEBI:15589"/>
    </ligand>
</feature>
<dbReference type="NCBIfam" id="NF010052">
    <property type="entry name" value="PRK13529.1"/>
    <property type="match status" value="1"/>
</dbReference>
<dbReference type="PROSITE" id="PS00331">
    <property type="entry name" value="MALIC_ENZYMES"/>
    <property type="match status" value="1"/>
</dbReference>
<comment type="similarity">
    <text evidence="2 7">Belongs to the malic enzymes family.</text>
</comment>
<organism evidence="10 11">
    <name type="scientific">Cymbomonas tetramitiformis</name>
    <dbReference type="NCBI Taxonomy" id="36881"/>
    <lineage>
        <taxon>Eukaryota</taxon>
        <taxon>Viridiplantae</taxon>
        <taxon>Chlorophyta</taxon>
        <taxon>Pyramimonadophyceae</taxon>
        <taxon>Pyramimonadales</taxon>
        <taxon>Pyramimonadaceae</taxon>
        <taxon>Cymbomonas</taxon>
    </lineage>
</organism>
<dbReference type="Gene3D" id="3.40.50.10380">
    <property type="entry name" value="Malic enzyme, N-terminal domain"/>
    <property type="match status" value="1"/>
</dbReference>